<dbReference type="InterPro" id="IPR027417">
    <property type="entry name" value="P-loop_NTPase"/>
</dbReference>
<name>A0A7X0SR35_9BACL</name>
<proteinExistence type="predicted"/>
<evidence type="ECO:0000259" key="2">
    <source>
        <dbReference type="Pfam" id="PF07693"/>
    </source>
</evidence>
<feature type="transmembrane region" description="Helical" evidence="1">
    <location>
        <begin position="66"/>
        <end position="87"/>
    </location>
</feature>
<feature type="transmembrane region" description="Helical" evidence="1">
    <location>
        <begin position="36"/>
        <end position="54"/>
    </location>
</feature>
<evidence type="ECO:0000313" key="4">
    <source>
        <dbReference type="Proteomes" id="UP000564644"/>
    </source>
</evidence>
<keyword evidence="1" id="KW-0812">Transmembrane</keyword>
<feature type="domain" description="KAP NTPase" evidence="2">
    <location>
        <begin position="203"/>
        <end position="511"/>
    </location>
</feature>
<keyword evidence="1" id="KW-1133">Transmembrane helix</keyword>
<evidence type="ECO:0000313" key="3">
    <source>
        <dbReference type="EMBL" id="MBB6734396.1"/>
    </source>
</evidence>
<dbReference type="Proteomes" id="UP000564644">
    <property type="component" value="Unassembled WGS sequence"/>
</dbReference>
<dbReference type="InterPro" id="IPR011646">
    <property type="entry name" value="KAP_P-loop"/>
</dbReference>
<dbReference type="EMBL" id="JACJVO010000033">
    <property type="protein sequence ID" value="MBB6734396.1"/>
    <property type="molecule type" value="Genomic_DNA"/>
</dbReference>
<feature type="transmembrane region" description="Helical" evidence="1">
    <location>
        <begin position="99"/>
        <end position="117"/>
    </location>
</feature>
<feature type="transmembrane region" description="Helical" evidence="1">
    <location>
        <begin position="137"/>
        <end position="168"/>
    </location>
</feature>
<comment type="caution">
    <text evidence="3">The sequence shown here is derived from an EMBL/GenBank/DDBJ whole genome shotgun (WGS) entry which is preliminary data.</text>
</comment>
<evidence type="ECO:0000256" key="1">
    <source>
        <dbReference type="SAM" id="Phobius"/>
    </source>
</evidence>
<dbReference type="RefSeq" id="WP_185132058.1">
    <property type="nucleotide sequence ID" value="NZ_JACJVO010000033.1"/>
</dbReference>
<dbReference type="Pfam" id="PF07693">
    <property type="entry name" value="KAP_NTPase"/>
    <property type="match status" value="1"/>
</dbReference>
<accession>A0A7X0SR35</accession>
<dbReference type="AlphaFoldDB" id="A0A7X0SR35"/>
<sequence>MSSHDIEQKVSEWIRSRAETVVSKLSDLYRYDQKHGLVFLIAIGIAVALLFRWMKRKGLNQIERKAWFDGGISLLLTTGLGYVLSLIDKFAGFVKNASWFMPLLILVFLAILVRDLCLYAKSRQRILDHFVKIMQLILLIGLSLGWAYGFVWSTQGILAIFYVLFWYMGNAREKEAVKPRTLDVLSDRPVANKEDLFPSREREYERFLQLLQLQDSDEPFATAICAPWGEGKTSFVLPLLKESHVAHMIFIQPLIMDNREKLVEYFFGRLKDMLDKNGIFTGKGSSFKAYLDIVLKFVGDSKISTFPDLLMWNSKSEPLDYRETKRRFEEDILTMLDRTSNSSEKKLYVIVDDMDRLENPKETLVFIKEIADFRGCIVVFLMDYNKIIANSSSEYLEKFLHNRFDLDEVPFEEMIQFIFDHQQRTQSLKHGFIKQHANSMVDHILNEVKKIKGRAEKALAKIKQDSEEFKSKEGEESNKYKERLAKARELEHALSEFNHRLLNARKVKRMVRTCIELLEYSDDVIMKHPEIKKVETNWSELDLQIVVIQVAIIKTWYEPQYTEWIMEKRSSLFIRRLTHPLIRCILEDYLHILRSNERMQLSADARMSFMDALIFSRTEDAMFLDALKTRMDKKFAEIDEGRLTLSPEPKERIREYADLLNKYSSGVKFQERMDNFLTALIDSGIQFSHVWEVAVEIQSSKLILSSFIPRMLEYIRRQPPEFDESRVKKWVQGRIIVLKDAFAREFATPFGKLYFLQIYPDSKISEQSIKSMTDQWNSLQDMMSEQVLLNDALFDKNKGQASSVFEQWHIDVMSLLETKHALLPQNDPRKEAMQYYGERFDSLVDLLRTLEEIEEAVERTGVQRYQTEPMSRNEASTALGELNDSLDKTGFTINSNICYRFLHILDWLATQRLTETEIERVNQVWTKLISSKPVEGVDEEFWISTGLRKFVLTDRPPATA</sequence>
<keyword evidence="1" id="KW-0472">Membrane</keyword>
<keyword evidence="4" id="KW-1185">Reference proteome</keyword>
<organism evidence="3 4">
    <name type="scientific">Cohnella zeiphila</name>
    <dbReference type="NCBI Taxonomy" id="2761120"/>
    <lineage>
        <taxon>Bacteria</taxon>
        <taxon>Bacillati</taxon>
        <taxon>Bacillota</taxon>
        <taxon>Bacilli</taxon>
        <taxon>Bacillales</taxon>
        <taxon>Paenibacillaceae</taxon>
        <taxon>Cohnella</taxon>
    </lineage>
</organism>
<protein>
    <recommendedName>
        <fullName evidence="2">KAP NTPase domain-containing protein</fullName>
    </recommendedName>
</protein>
<gene>
    <name evidence="3" type="ORF">H7C18_26065</name>
</gene>
<reference evidence="3 4" key="1">
    <citation type="submission" date="2020-08" db="EMBL/GenBank/DDBJ databases">
        <title>Cohnella phylogeny.</title>
        <authorList>
            <person name="Dunlap C."/>
        </authorList>
    </citation>
    <scope>NUCLEOTIDE SEQUENCE [LARGE SCALE GENOMIC DNA]</scope>
    <source>
        <strain evidence="3 4">CBP 2801</strain>
    </source>
</reference>
<dbReference type="SUPFAM" id="SSF52540">
    <property type="entry name" value="P-loop containing nucleoside triphosphate hydrolases"/>
    <property type="match status" value="1"/>
</dbReference>
<dbReference type="Gene3D" id="3.40.50.300">
    <property type="entry name" value="P-loop containing nucleotide triphosphate hydrolases"/>
    <property type="match status" value="1"/>
</dbReference>